<dbReference type="Proteomes" id="UP000027222">
    <property type="component" value="Unassembled WGS sequence"/>
</dbReference>
<gene>
    <name evidence="2" type="ORF">GALMADRAFT_145989</name>
</gene>
<dbReference type="HOGENOM" id="CLU_912296_0_0_1"/>
<proteinExistence type="predicted"/>
<evidence type="ECO:0000313" key="2">
    <source>
        <dbReference type="EMBL" id="KDR68968.1"/>
    </source>
</evidence>
<protein>
    <submittedName>
        <fullName evidence="2">Uncharacterized protein</fullName>
    </submittedName>
</protein>
<accession>A0A067SQE4</accession>
<reference evidence="3" key="1">
    <citation type="journal article" date="2014" name="Proc. Natl. Acad. Sci. U.S.A.">
        <title>Extensive sampling of basidiomycete genomes demonstrates inadequacy of the white-rot/brown-rot paradigm for wood decay fungi.</title>
        <authorList>
            <person name="Riley R."/>
            <person name="Salamov A.A."/>
            <person name="Brown D.W."/>
            <person name="Nagy L.G."/>
            <person name="Floudas D."/>
            <person name="Held B.W."/>
            <person name="Levasseur A."/>
            <person name="Lombard V."/>
            <person name="Morin E."/>
            <person name="Otillar R."/>
            <person name="Lindquist E.A."/>
            <person name="Sun H."/>
            <person name="LaButti K.M."/>
            <person name="Schmutz J."/>
            <person name="Jabbour D."/>
            <person name="Luo H."/>
            <person name="Baker S.E."/>
            <person name="Pisabarro A.G."/>
            <person name="Walton J.D."/>
            <person name="Blanchette R.A."/>
            <person name="Henrissat B."/>
            <person name="Martin F."/>
            <person name="Cullen D."/>
            <person name="Hibbett D.S."/>
            <person name="Grigoriev I.V."/>
        </authorList>
    </citation>
    <scope>NUCLEOTIDE SEQUENCE [LARGE SCALE GENOMIC DNA]</scope>
    <source>
        <strain evidence="3">CBS 339.88</strain>
    </source>
</reference>
<feature type="region of interest" description="Disordered" evidence="1">
    <location>
        <begin position="233"/>
        <end position="256"/>
    </location>
</feature>
<sequence length="305" mass="33153">MSFADDDDPGTLDSAFLHMPTLHPRPQRQRVNWRCCQVDGTLREPFEPPTKLGTSRLKHDRKVPPLPTRSLFLFPARLILALTCCTARCPAISTIFVVVVIVVVAAACRTTSPSFARSLNGCSSSSPSTIQSFIPPHRNPPGSQFLSTGSRQPLPVRIYLEDDPCDSGSRFQDHSNAESASTQRTHLFILARGVSEIVFILGDLVTSKFISSFGPSAGIPILNDIRHLTRWGGTKSEGHSELGMGNGEGGSDPASDEENQLILYDAPCSASSKVGREVSETYLALSAHLSQLLASAFIYTDRKEL</sequence>
<dbReference type="EMBL" id="KL142405">
    <property type="protein sequence ID" value="KDR68968.1"/>
    <property type="molecule type" value="Genomic_DNA"/>
</dbReference>
<organism evidence="2 3">
    <name type="scientific">Galerina marginata (strain CBS 339.88)</name>
    <dbReference type="NCBI Taxonomy" id="685588"/>
    <lineage>
        <taxon>Eukaryota</taxon>
        <taxon>Fungi</taxon>
        <taxon>Dikarya</taxon>
        <taxon>Basidiomycota</taxon>
        <taxon>Agaricomycotina</taxon>
        <taxon>Agaricomycetes</taxon>
        <taxon>Agaricomycetidae</taxon>
        <taxon>Agaricales</taxon>
        <taxon>Agaricineae</taxon>
        <taxon>Strophariaceae</taxon>
        <taxon>Galerina</taxon>
    </lineage>
</organism>
<dbReference type="AlphaFoldDB" id="A0A067SQE4"/>
<keyword evidence="3" id="KW-1185">Reference proteome</keyword>
<evidence type="ECO:0000313" key="3">
    <source>
        <dbReference type="Proteomes" id="UP000027222"/>
    </source>
</evidence>
<name>A0A067SQE4_GALM3</name>
<evidence type="ECO:0000256" key="1">
    <source>
        <dbReference type="SAM" id="MobiDB-lite"/>
    </source>
</evidence>